<evidence type="ECO:0000256" key="1">
    <source>
        <dbReference type="SAM" id="Phobius"/>
    </source>
</evidence>
<name>A0A5S9IIB2_UABAM</name>
<protein>
    <submittedName>
        <fullName evidence="2">Uncharacterized protein</fullName>
    </submittedName>
</protein>
<organism evidence="2 3">
    <name type="scientific">Uabimicrobium amorphum</name>
    <dbReference type="NCBI Taxonomy" id="2596890"/>
    <lineage>
        <taxon>Bacteria</taxon>
        <taxon>Pseudomonadati</taxon>
        <taxon>Planctomycetota</taxon>
        <taxon>Candidatus Uabimicrobiia</taxon>
        <taxon>Candidatus Uabimicrobiales</taxon>
        <taxon>Candidatus Uabimicrobiaceae</taxon>
        <taxon>Candidatus Uabimicrobium</taxon>
    </lineage>
</organism>
<keyword evidence="3" id="KW-1185">Reference proteome</keyword>
<keyword evidence="1" id="KW-1133">Transmembrane helix</keyword>
<reference evidence="2 3" key="1">
    <citation type="submission" date="2019-08" db="EMBL/GenBank/DDBJ databases">
        <title>Complete genome sequence of Candidatus Uab amorphum.</title>
        <authorList>
            <person name="Shiratori T."/>
            <person name="Suzuki S."/>
            <person name="Kakizawa Y."/>
            <person name="Ishida K."/>
        </authorList>
    </citation>
    <scope>NUCLEOTIDE SEQUENCE [LARGE SCALE GENOMIC DNA]</scope>
    <source>
        <strain evidence="2 3">SRT547</strain>
    </source>
</reference>
<dbReference type="AlphaFoldDB" id="A0A5S9IIB2"/>
<sequence>MRYLYFFVVLLSTTFVFSDVIIPNTKRIEHVFNLQGCEKYSNNVFVAYPVNVSRGRPMFEHRVLTKDSFVSSGRFCRTQVLVFKKDAYDNKAFAKMVADNDMDTDKTISSANCEVISLNFSSKQVVRSSDPTQRIVDVYRLQQKKKTQIFEVVHSKKIYVYKNNKHKVIDYEKKDKKSSGDEQASTFEQKEFYYLGIPILALMGVILVVFRRKT</sequence>
<dbReference type="RefSeq" id="WP_151966597.1">
    <property type="nucleotide sequence ID" value="NZ_AP019860.1"/>
</dbReference>
<evidence type="ECO:0000313" key="3">
    <source>
        <dbReference type="Proteomes" id="UP000326354"/>
    </source>
</evidence>
<evidence type="ECO:0000313" key="2">
    <source>
        <dbReference type="EMBL" id="BBM82349.1"/>
    </source>
</evidence>
<dbReference type="KEGG" id="uam:UABAM_00692"/>
<feature type="transmembrane region" description="Helical" evidence="1">
    <location>
        <begin position="192"/>
        <end position="210"/>
    </location>
</feature>
<dbReference type="EMBL" id="AP019860">
    <property type="protein sequence ID" value="BBM82349.1"/>
    <property type="molecule type" value="Genomic_DNA"/>
</dbReference>
<gene>
    <name evidence="2" type="ORF">UABAM_00692</name>
</gene>
<keyword evidence="1" id="KW-0812">Transmembrane</keyword>
<accession>A0A5S9IIB2</accession>
<keyword evidence="1" id="KW-0472">Membrane</keyword>
<proteinExistence type="predicted"/>
<dbReference type="Proteomes" id="UP000326354">
    <property type="component" value="Chromosome"/>
</dbReference>